<name>A0A4Y3R6R8_STRCI</name>
<organism evidence="2 3">
    <name type="scientific">Streptomyces cacaoi</name>
    <dbReference type="NCBI Taxonomy" id="1898"/>
    <lineage>
        <taxon>Bacteria</taxon>
        <taxon>Bacillati</taxon>
        <taxon>Actinomycetota</taxon>
        <taxon>Actinomycetes</taxon>
        <taxon>Kitasatosporales</taxon>
        <taxon>Streptomycetaceae</taxon>
        <taxon>Streptomyces</taxon>
    </lineage>
</organism>
<dbReference type="Proteomes" id="UP000319210">
    <property type="component" value="Unassembled WGS sequence"/>
</dbReference>
<gene>
    <name evidence="2" type="ORF">SCA03_58430</name>
</gene>
<feature type="domain" description="SCO6045-like C-terminal" evidence="1">
    <location>
        <begin position="10"/>
        <end position="95"/>
    </location>
</feature>
<evidence type="ECO:0000313" key="3">
    <source>
        <dbReference type="Proteomes" id="UP000319210"/>
    </source>
</evidence>
<reference evidence="2 3" key="1">
    <citation type="submission" date="2019-06" db="EMBL/GenBank/DDBJ databases">
        <title>Whole genome shotgun sequence of Streptomyces cacaoi subsp. cacaoi NBRC 12748.</title>
        <authorList>
            <person name="Hosoyama A."/>
            <person name="Uohara A."/>
            <person name="Ohji S."/>
            <person name="Ichikawa N."/>
        </authorList>
    </citation>
    <scope>NUCLEOTIDE SEQUENCE [LARGE SCALE GENOMIC DNA]</scope>
    <source>
        <strain evidence="2 3">NBRC 12748</strain>
    </source>
</reference>
<proteinExistence type="predicted"/>
<protein>
    <recommendedName>
        <fullName evidence="1">SCO6045-like C-terminal domain-containing protein</fullName>
    </recommendedName>
</protein>
<keyword evidence="3" id="KW-1185">Reference proteome</keyword>
<accession>A0A4Y3R6R8</accession>
<evidence type="ECO:0000313" key="2">
    <source>
        <dbReference type="EMBL" id="GEB53292.1"/>
    </source>
</evidence>
<sequence>MSDAARARLAHRQTDLLSALVAGAPAPDGFDAARLDVQAGALRAKRADVVAKVAPELPEILGTARFRSEFTEYAAGHPMNANYRADALNFAAHLLAERALEIGVRRALRQWYRERSGPVPLPRSPLARLLHLARYR</sequence>
<dbReference type="Pfam" id="PF26136">
    <property type="entry name" value="SCO6045_C"/>
    <property type="match status" value="1"/>
</dbReference>
<dbReference type="AlphaFoldDB" id="A0A4Y3R6R8"/>
<evidence type="ECO:0000259" key="1">
    <source>
        <dbReference type="Pfam" id="PF26136"/>
    </source>
</evidence>
<dbReference type="EMBL" id="BJMM01000047">
    <property type="protein sequence ID" value="GEB53292.1"/>
    <property type="molecule type" value="Genomic_DNA"/>
</dbReference>
<dbReference type="InterPro" id="IPR058711">
    <property type="entry name" value="SCO6045-like_C"/>
</dbReference>
<comment type="caution">
    <text evidence="2">The sequence shown here is derived from an EMBL/GenBank/DDBJ whole genome shotgun (WGS) entry which is preliminary data.</text>
</comment>